<comment type="caution">
    <text evidence="2">The sequence shown here is derived from an EMBL/GenBank/DDBJ whole genome shotgun (WGS) entry which is preliminary data.</text>
</comment>
<protein>
    <submittedName>
        <fullName evidence="2">Uncharacterized protein</fullName>
    </submittedName>
</protein>
<keyword evidence="1" id="KW-0812">Transmembrane</keyword>
<organism evidence="2 3">
    <name type="scientific">Clitoria ternatea</name>
    <name type="common">Butterfly pea</name>
    <dbReference type="NCBI Taxonomy" id="43366"/>
    <lineage>
        <taxon>Eukaryota</taxon>
        <taxon>Viridiplantae</taxon>
        <taxon>Streptophyta</taxon>
        <taxon>Embryophyta</taxon>
        <taxon>Tracheophyta</taxon>
        <taxon>Spermatophyta</taxon>
        <taxon>Magnoliopsida</taxon>
        <taxon>eudicotyledons</taxon>
        <taxon>Gunneridae</taxon>
        <taxon>Pentapetalae</taxon>
        <taxon>rosids</taxon>
        <taxon>fabids</taxon>
        <taxon>Fabales</taxon>
        <taxon>Fabaceae</taxon>
        <taxon>Papilionoideae</taxon>
        <taxon>50 kb inversion clade</taxon>
        <taxon>NPAAA clade</taxon>
        <taxon>indigoferoid/millettioid clade</taxon>
        <taxon>Phaseoleae</taxon>
        <taxon>Clitoria</taxon>
    </lineage>
</organism>
<keyword evidence="1" id="KW-0472">Membrane</keyword>
<sequence>MEICCKLLLQILHLNTCMSFFFWLGLGVREYLWRILSFDGYYGWRAILLSIIGAVLWQLEVDPLVHFNSIEHITLIFVVVLGTHPFHGQTEHMSEVLQRPKEDPTQRPTMQTIVLMLSSHSVIVEPPECPAVHSKIQQSFPIKDSKN</sequence>
<accession>A0AAN9FS47</accession>
<reference evidence="2 3" key="1">
    <citation type="submission" date="2024-01" db="EMBL/GenBank/DDBJ databases">
        <title>The genomes of 5 underutilized Papilionoideae crops provide insights into root nodulation and disease resistance.</title>
        <authorList>
            <person name="Yuan L."/>
        </authorList>
    </citation>
    <scope>NUCLEOTIDE SEQUENCE [LARGE SCALE GENOMIC DNA]</scope>
    <source>
        <strain evidence="2">LY-2023</strain>
        <tissue evidence="2">Leaf</tissue>
    </source>
</reference>
<evidence type="ECO:0000313" key="2">
    <source>
        <dbReference type="EMBL" id="KAK7280161.1"/>
    </source>
</evidence>
<feature type="transmembrane region" description="Helical" evidence="1">
    <location>
        <begin position="7"/>
        <end position="26"/>
    </location>
</feature>
<dbReference type="AlphaFoldDB" id="A0AAN9FS47"/>
<evidence type="ECO:0000256" key="1">
    <source>
        <dbReference type="SAM" id="Phobius"/>
    </source>
</evidence>
<evidence type="ECO:0000313" key="3">
    <source>
        <dbReference type="Proteomes" id="UP001359559"/>
    </source>
</evidence>
<feature type="transmembrane region" description="Helical" evidence="1">
    <location>
        <begin position="41"/>
        <end position="59"/>
    </location>
</feature>
<dbReference type="EMBL" id="JAYKXN010000006">
    <property type="protein sequence ID" value="KAK7280161.1"/>
    <property type="molecule type" value="Genomic_DNA"/>
</dbReference>
<gene>
    <name evidence="2" type="ORF">RJT34_25223</name>
</gene>
<dbReference type="Proteomes" id="UP001359559">
    <property type="component" value="Unassembled WGS sequence"/>
</dbReference>
<keyword evidence="3" id="KW-1185">Reference proteome</keyword>
<proteinExistence type="predicted"/>
<keyword evidence="1" id="KW-1133">Transmembrane helix</keyword>
<name>A0AAN9FS47_CLITE</name>